<dbReference type="PANTHER" id="PTHR13015:SF0">
    <property type="entry name" value="WASH COMPLEX SUBUNIT 3"/>
    <property type="match status" value="1"/>
</dbReference>
<dbReference type="GO" id="GO:0030041">
    <property type="term" value="P:actin filament polymerization"/>
    <property type="evidence" value="ECO:0007669"/>
    <property type="project" value="TreeGrafter"/>
</dbReference>
<comment type="caution">
    <text evidence="8">The sequence shown here is derived from an EMBL/GenBank/DDBJ whole genome shotgun (WGS) entry which is preliminary data.</text>
</comment>
<keyword evidence="3 5" id="KW-0863">Zinc-finger</keyword>
<dbReference type="GO" id="GO:0008270">
    <property type="term" value="F:zinc ion binding"/>
    <property type="evidence" value="ECO:0007669"/>
    <property type="project" value="UniProtKB-KW"/>
</dbReference>
<evidence type="ECO:0000256" key="1">
    <source>
        <dbReference type="ARBA" id="ARBA00006290"/>
    </source>
</evidence>
<evidence type="ECO:0000256" key="6">
    <source>
        <dbReference type="SAM" id="MobiDB-lite"/>
    </source>
</evidence>
<evidence type="ECO:0000256" key="3">
    <source>
        <dbReference type="ARBA" id="ARBA00022771"/>
    </source>
</evidence>
<feature type="compositionally biased region" description="Acidic residues" evidence="6">
    <location>
        <begin position="116"/>
        <end position="137"/>
    </location>
</feature>
<organism evidence="8 9">
    <name type="scientific">Phytophthora infestans</name>
    <name type="common">Potato late blight agent</name>
    <name type="synonym">Botrytis infestans</name>
    <dbReference type="NCBI Taxonomy" id="4787"/>
    <lineage>
        <taxon>Eukaryota</taxon>
        <taxon>Sar</taxon>
        <taxon>Stramenopiles</taxon>
        <taxon>Oomycota</taxon>
        <taxon>Peronosporomycetes</taxon>
        <taxon>Peronosporales</taxon>
        <taxon>Peronosporaceae</taxon>
        <taxon>Phytophthora</taxon>
    </lineage>
</organism>
<evidence type="ECO:0000313" key="8">
    <source>
        <dbReference type="EMBL" id="KAF4046121.1"/>
    </source>
</evidence>
<keyword evidence="2" id="KW-0479">Metal-binding</keyword>
<evidence type="ECO:0000313" key="9">
    <source>
        <dbReference type="Proteomes" id="UP000602510"/>
    </source>
</evidence>
<dbReference type="InterPro" id="IPR002893">
    <property type="entry name" value="Znf_MYND"/>
</dbReference>
<keyword evidence="4" id="KW-0862">Zinc</keyword>
<evidence type="ECO:0000256" key="5">
    <source>
        <dbReference type="PROSITE-ProRule" id="PRU00134"/>
    </source>
</evidence>
<feature type="region of interest" description="Disordered" evidence="6">
    <location>
        <begin position="438"/>
        <end position="465"/>
    </location>
</feature>
<dbReference type="PANTHER" id="PTHR13015">
    <property type="entry name" value="PROTEIN AD-016-RELATED"/>
    <property type="match status" value="1"/>
</dbReference>
<feature type="region of interest" description="Disordered" evidence="6">
    <location>
        <begin position="113"/>
        <end position="139"/>
    </location>
</feature>
<protein>
    <submittedName>
        <fullName evidence="8">Subunit CCDC53 of WASH complex</fullName>
    </submittedName>
</protein>
<dbReference type="SUPFAM" id="SSF144232">
    <property type="entry name" value="HIT/MYND zinc finger-like"/>
    <property type="match status" value="1"/>
</dbReference>
<name>A0A833TSW8_PHYIN</name>
<reference evidence="8" key="1">
    <citation type="submission" date="2020-04" db="EMBL/GenBank/DDBJ databases">
        <title>Hybrid Assembly of Korean Phytophthora infestans isolates.</title>
        <authorList>
            <person name="Prokchorchik M."/>
            <person name="Lee Y."/>
            <person name="Seo J."/>
            <person name="Cho J.-H."/>
            <person name="Park Y.-E."/>
            <person name="Jang D.-C."/>
            <person name="Im J.-S."/>
            <person name="Choi J.-G."/>
            <person name="Park H.-J."/>
            <person name="Lee G.-B."/>
            <person name="Lee Y.-G."/>
            <person name="Hong S.-Y."/>
            <person name="Cho K."/>
            <person name="Sohn K.H."/>
        </authorList>
    </citation>
    <scope>NUCLEOTIDE SEQUENCE</scope>
    <source>
        <strain evidence="8">KR_1_A1</strain>
    </source>
</reference>
<sequence length="819" mass="89834">MSKQPANNAMTRPVYGIFGEFNVPRVQEASSQSHRLLTMADSDSDDELMSRLTSMGMGFAVSSGEDCAYCATSNASLSCSICNKAYYCNEAKQTCKRRHARAHRNLCIKMRMEKEAAEEEEEDESEEEDDESDSESEDVAHAPLSVGRKASGGIAVPGLTPNQIKKLLDLATKSDSASTSSSIDKLQKQISQLMADKKITVTRERGSSGASLKEIKALQQKLTELEKKTQSVAYASQSGGMMTVASVYTPLLVKDDPDFKKYFKLKGLDIPIEQIKAKMKTDGFSPDLLDTPDAISPNDSGPEKGAYTPMTVAEDPAFTKYFKLKSMNMSKDHIMLKMEADGVDPTLLDTPNKVSPNDPGPPMQFSSGYSSNGMAPLSPLQGNGGFSWPLMPAAAPVVPYDPLKVRDDPKFQKYFKLRQMGMADELIKLKMKGEEVDPDLLDRPDEVSPNDPGPPVQAPASPTGPVSMEQLFSILMQHQQIIQQVSNGGTISGGARGRGSSGGVDGMPLRSVEDQMAQELAAAESAIDDIFGDESQQPKGPGGMSMIEQLEKKARKESNKKLVENREEVNRLISKLLTTTLSTDEDAISFYKAIGPKLEDYGLSLGTDSVQTWSSRLLIKNKDTRDWYFSEQERLDAGKAYGRLWGLSFLERDAGQLIAKRVQILNAPATMRAIAKGKPELIDKFTQLLKDAVKLKHKVFKSGSYAAEVRQLHTLNIPERFEERGTQLIDSAAVLADASMDLAEEEFKSLENATRAKRIRARAVVHVAEKAVTLVGIVKKIGANGVNDVRLREVEANLAKIKELYLSGEKEEEEEDDVL</sequence>
<dbReference type="GO" id="GO:0006887">
    <property type="term" value="P:exocytosis"/>
    <property type="evidence" value="ECO:0007669"/>
    <property type="project" value="TreeGrafter"/>
</dbReference>
<dbReference type="Pfam" id="PF10152">
    <property type="entry name" value="CCDC53"/>
    <property type="match status" value="3"/>
</dbReference>
<evidence type="ECO:0000256" key="2">
    <source>
        <dbReference type="ARBA" id="ARBA00022723"/>
    </source>
</evidence>
<dbReference type="GO" id="GO:0071203">
    <property type="term" value="C:WASH complex"/>
    <property type="evidence" value="ECO:0007669"/>
    <property type="project" value="InterPro"/>
</dbReference>
<keyword evidence="9" id="KW-1185">Reference proteome</keyword>
<comment type="similarity">
    <text evidence="1">Belongs to the CCDC53 family.</text>
</comment>
<dbReference type="Proteomes" id="UP000602510">
    <property type="component" value="Unassembled WGS sequence"/>
</dbReference>
<evidence type="ECO:0000256" key="4">
    <source>
        <dbReference type="ARBA" id="ARBA00022833"/>
    </source>
</evidence>
<evidence type="ECO:0000259" key="7">
    <source>
        <dbReference type="PROSITE" id="PS50865"/>
    </source>
</evidence>
<dbReference type="InterPro" id="IPR019309">
    <property type="entry name" value="WASHC3"/>
</dbReference>
<dbReference type="EMBL" id="WSZM01000030">
    <property type="protein sequence ID" value="KAF4046121.1"/>
    <property type="molecule type" value="Genomic_DNA"/>
</dbReference>
<accession>A0A833TSW8</accession>
<gene>
    <name evidence="8" type="ORF">GN244_ATG01463</name>
</gene>
<dbReference type="AlphaFoldDB" id="A0A833TSW8"/>
<dbReference type="PROSITE" id="PS50865">
    <property type="entry name" value="ZF_MYND_2"/>
    <property type="match status" value="1"/>
</dbReference>
<proteinExistence type="inferred from homology"/>
<feature type="domain" description="MYND-type" evidence="7">
    <location>
        <begin position="67"/>
        <end position="107"/>
    </location>
</feature>